<feature type="region of interest" description="Disordered" evidence="4">
    <location>
        <begin position="160"/>
        <end position="182"/>
    </location>
</feature>
<dbReference type="Pfam" id="PF04877">
    <property type="entry name" value="Harpin"/>
    <property type="match status" value="1"/>
</dbReference>
<accession>A0A2D1CRT9</accession>
<organism evidence="5">
    <name type="scientific">Erwinia pyrifoliae</name>
    <dbReference type="NCBI Taxonomy" id="79967"/>
    <lineage>
        <taxon>Bacteria</taxon>
        <taxon>Pseudomonadati</taxon>
        <taxon>Pseudomonadota</taxon>
        <taxon>Gammaproteobacteria</taxon>
        <taxon>Enterobacterales</taxon>
        <taxon>Erwiniaceae</taxon>
        <taxon>Erwinia</taxon>
    </lineage>
</organism>
<feature type="compositionally biased region" description="Polar residues" evidence="4">
    <location>
        <begin position="203"/>
        <end position="219"/>
    </location>
</feature>
<reference evidence="5" key="1">
    <citation type="submission" date="2016-10" db="EMBL/GenBank/DDBJ databases">
        <authorList>
            <person name="Varghese N."/>
        </authorList>
    </citation>
    <scope>NUCLEOTIDE SEQUENCE</scope>
    <source>
        <strain evidence="5">EpK1/15</strain>
    </source>
</reference>
<evidence type="ECO:0000256" key="3">
    <source>
        <dbReference type="ARBA" id="ARBA00022978"/>
    </source>
</evidence>
<dbReference type="GeneID" id="92235777"/>
<dbReference type="RefSeq" id="WP_012669299.1">
    <property type="nucleotide sequence ID" value="NZ_CP023567.1"/>
</dbReference>
<comment type="subcellular location">
    <subcellularLocation>
        <location evidence="1">Secreted</location>
    </subcellularLocation>
</comment>
<keyword evidence="2" id="KW-0964">Secreted</keyword>
<protein>
    <submittedName>
        <fullName evidence="5">Harpin</fullName>
    </submittedName>
</protein>
<dbReference type="AlphaFoldDB" id="A0A2D1CRT9"/>
<dbReference type="OMA" id="GDAINNM"/>
<evidence type="ECO:0000256" key="2">
    <source>
        <dbReference type="ARBA" id="ARBA00022525"/>
    </source>
</evidence>
<feature type="compositionally biased region" description="Low complexity" evidence="4">
    <location>
        <begin position="162"/>
        <end position="181"/>
    </location>
</feature>
<sequence length="428" mass="40963">MSLNTSALGASTMQISIGGAGGGNGLLGTSRQNAGLGDHSALGLGGGNNNDTVNQLAGMLTGMMMMMSMMGGGGLTGLLGGGFGGGLLGGGSGGGLGGSGGGLGGLGGDLGSTLGGGIGGGIGGALGGPLGATVGTSLGSGIGGSAASGVGSALDQALGINSTSQNDSSTSGTDSSSDSSDPVQQLMKMFSEIMQSLFGEGQDGTQSGSSAGKQPTEGEQSAYKKGVSDALSALMGNGLSQTLGNGGLGGGQGGSAGTGLDGSGLGGKGLQNLSGPVDYQQLGNAVGTGIGMKAGIQALNDIGTHSDSSTRSFVNKGDRAMAKEIGQFMDQYPEVFGKPQYQKGPGQEVKTDDKSWAKALSKPDDDGMTPASMEQFNKAKGMIKSAMAGDTGNGNLQARGAGGSSLGIDAMMAGDTINNMALGKLGAA</sequence>
<keyword evidence="3" id="KW-0928">Hypersensitive response elicitation</keyword>
<dbReference type="InterPro" id="IPR006961">
    <property type="entry name" value="HrpN/Z"/>
</dbReference>
<dbReference type="EMBL" id="KX966187">
    <property type="protein sequence ID" value="ATN45273.1"/>
    <property type="molecule type" value="Genomic_DNA"/>
</dbReference>
<feature type="region of interest" description="Disordered" evidence="4">
    <location>
        <begin position="199"/>
        <end position="225"/>
    </location>
</feature>
<name>A0A2D1CRT9_ERWPY</name>
<evidence type="ECO:0000256" key="1">
    <source>
        <dbReference type="ARBA" id="ARBA00004613"/>
    </source>
</evidence>
<dbReference type="GO" id="GO:0005576">
    <property type="term" value="C:extracellular region"/>
    <property type="evidence" value="ECO:0007669"/>
    <property type="project" value="UniProtKB-SubCell"/>
</dbReference>
<evidence type="ECO:0000256" key="4">
    <source>
        <dbReference type="SAM" id="MobiDB-lite"/>
    </source>
</evidence>
<gene>
    <name evidence="5" type="primary">hrpN</name>
</gene>
<dbReference type="GO" id="GO:0052040">
    <property type="term" value="P:symbiont-mediated perturbation of host programmed cell death"/>
    <property type="evidence" value="ECO:0007669"/>
    <property type="project" value="UniProtKB-KW"/>
</dbReference>
<proteinExistence type="predicted"/>
<evidence type="ECO:0000313" key="5">
    <source>
        <dbReference type="EMBL" id="ATN45273.1"/>
    </source>
</evidence>